<dbReference type="EMBL" id="KC130084">
    <property type="protein sequence ID" value="AGC09573.1"/>
    <property type="molecule type" value="Genomic_DNA"/>
</dbReference>
<dbReference type="GO" id="GO:0015074">
    <property type="term" value="P:DNA integration"/>
    <property type="evidence" value="ECO:0007669"/>
    <property type="project" value="InterPro"/>
</dbReference>
<protein>
    <submittedName>
        <fullName evidence="2">Transposase ISRme5</fullName>
    </submittedName>
</protein>
<dbReference type="PANTHER" id="PTHR35004:SF6">
    <property type="entry name" value="TRANSPOSASE"/>
    <property type="match status" value="1"/>
</dbReference>
<evidence type="ECO:0000259" key="1">
    <source>
        <dbReference type="PROSITE" id="PS50994"/>
    </source>
</evidence>
<reference evidence="2" key="1">
    <citation type="journal article" date="2014" name="PLoS ONE">
        <title>New hydrocarbon degradation pathways in the microbial metagenome from brazilian petroleum reservoirs.</title>
        <authorList>
            <person name="Sierra-Garcia I.N."/>
            <person name="Correa Alvarez J."/>
            <person name="Pantaroto de Vasconcellos S."/>
            <person name="Pereira de Souza A."/>
            <person name="Dos Santos Neto E.V."/>
            <person name="de Oliveira V.M."/>
        </authorList>
    </citation>
    <scope>NUCLEOTIDE SEQUENCE</scope>
</reference>
<organism evidence="2">
    <name type="scientific">uncultured organism</name>
    <dbReference type="NCBI Taxonomy" id="155900"/>
    <lineage>
        <taxon>unclassified sequences</taxon>
        <taxon>environmental samples</taxon>
    </lineage>
</organism>
<dbReference type="AlphaFoldDB" id="L7RT00"/>
<name>L7RT00_9ZZZZ</name>
<dbReference type="InterPro" id="IPR036397">
    <property type="entry name" value="RNaseH_sf"/>
</dbReference>
<dbReference type="Pfam" id="PF00665">
    <property type="entry name" value="rve"/>
    <property type="match status" value="1"/>
</dbReference>
<dbReference type="Gene3D" id="3.30.420.10">
    <property type="entry name" value="Ribonuclease H-like superfamily/Ribonuclease H"/>
    <property type="match status" value="1"/>
</dbReference>
<feature type="domain" description="Integrase catalytic" evidence="1">
    <location>
        <begin position="124"/>
        <end position="303"/>
    </location>
</feature>
<dbReference type="InterPro" id="IPR009057">
    <property type="entry name" value="Homeodomain-like_sf"/>
</dbReference>
<dbReference type="InterPro" id="IPR012337">
    <property type="entry name" value="RNaseH-like_sf"/>
</dbReference>
<dbReference type="SUPFAM" id="SSF53098">
    <property type="entry name" value="Ribonuclease H-like"/>
    <property type="match status" value="1"/>
</dbReference>
<dbReference type="SUPFAM" id="SSF46689">
    <property type="entry name" value="Homeodomain-like"/>
    <property type="match status" value="1"/>
</dbReference>
<proteinExistence type="predicted"/>
<dbReference type="InterPro" id="IPR001584">
    <property type="entry name" value="Integrase_cat-core"/>
</dbReference>
<dbReference type="InterPro" id="IPR047656">
    <property type="entry name" value="IS481-like_transpos"/>
</dbReference>
<dbReference type="PANTHER" id="PTHR35004">
    <property type="entry name" value="TRANSPOSASE RV3428C-RELATED"/>
    <property type="match status" value="1"/>
</dbReference>
<dbReference type="GO" id="GO:0003676">
    <property type="term" value="F:nucleic acid binding"/>
    <property type="evidence" value="ECO:0007669"/>
    <property type="project" value="InterPro"/>
</dbReference>
<dbReference type="NCBIfam" id="NF033577">
    <property type="entry name" value="transpos_IS481"/>
    <property type="match status" value="1"/>
</dbReference>
<accession>L7RT00</accession>
<evidence type="ECO:0000313" key="2">
    <source>
        <dbReference type="EMBL" id="AGC09573.1"/>
    </source>
</evidence>
<sequence>MMVRLHKNATTTPATRRYIQSSNLPVRRLARELGVSEDTIRRWKKRTDVEDRPHTAHRLQTNLTPFQEAVVVELRKTLMLPLDDLLAVVREFITPNVSRSGLDRCLRRHGVGSLKALQPKAEKPGHKPFKSYEPGFVHLDVKYLPQMPDEDKRRYLFVAIDRATRWVFVAIYPEKTAANARRFLSSLIEAAPFRLHTILTDNGKEFTDRFITRGERTPTGTHAFDELCQALDIEHRLTKPRRPQTNGMVERFNGRISEVLATHRFDSREALEATIHRYVWLYNHHIPQKALGHVPPIEAMKRWYAEKPELFIKVPRNRPGPDNGQGLGDQISTTTLPKWRPLSW</sequence>
<dbReference type="PROSITE" id="PS50994">
    <property type="entry name" value="INTEGRASE"/>
    <property type="match status" value="1"/>
</dbReference>